<dbReference type="OrthoDB" id="9791261at2"/>
<reference evidence="2" key="1">
    <citation type="journal article" date="2019" name="PLoS Negl. Trop. Dis.">
        <title>Revisiting the worldwide diversity of Leptospira species in the environment.</title>
        <authorList>
            <person name="Vincent A.T."/>
            <person name="Schiettekatte O."/>
            <person name="Bourhy P."/>
            <person name="Veyrier F.J."/>
            <person name="Picardeau M."/>
        </authorList>
    </citation>
    <scope>NUCLEOTIDE SEQUENCE [LARGE SCALE GENOMIC DNA]</scope>
    <source>
        <strain evidence="2">SCS5</strain>
    </source>
</reference>
<dbReference type="Gene3D" id="1.20.1600.10">
    <property type="entry name" value="Outer membrane efflux proteins (OEP)"/>
    <property type="match status" value="1"/>
</dbReference>
<dbReference type="InterPro" id="IPR003423">
    <property type="entry name" value="OMP_efflux"/>
</dbReference>
<dbReference type="GO" id="GO:0015562">
    <property type="term" value="F:efflux transmembrane transporter activity"/>
    <property type="evidence" value="ECO:0007669"/>
    <property type="project" value="InterPro"/>
</dbReference>
<keyword evidence="3" id="KW-1185">Reference proteome</keyword>
<evidence type="ECO:0000313" key="3">
    <source>
        <dbReference type="Proteomes" id="UP000297855"/>
    </source>
</evidence>
<dbReference type="InterPro" id="IPR010131">
    <property type="entry name" value="MdtP/NodT-like"/>
</dbReference>
<dbReference type="Pfam" id="PF02321">
    <property type="entry name" value="OEP"/>
    <property type="match status" value="1"/>
</dbReference>
<accession>A0A4R9GM35</accession>
<dbReference type="PANTHER" id="PTHR30203">
    <property type="entry name" value="OUTER MEMBRANE CATION EFFLUX PROTEIN"/>
    <property type="match status" value="1"/>
</dbReference>
<comment type="caution">
    <text evidence="2">The sequence shown here is derived from an EMBL/GenBank/DDBJ whole genome shotgun (WGS) entry which is preliminary data.</text>
</comment>
<sequence>MGNIVPPKRNLNLREAEETFLRNNLALLSSKFEIESKKGEVLQAGLWDNPTLSLDQNIYNKITKKYFDTTKNGETSFQLQQLFVLAGKRDKRIRLAQWNREIAEQTFYDTLRGLKLELRTSFFQLYYARKSLDFFDESVSSLKKTVSSAEIVHANRNILLSELLRLRSILFRLETDRLEVAKIVREKEAVLKVLLNEPSISEREILPEFLANEESGRSVSVLEPEELLKLALESRPDLRSLELAIKAEQTNLSLQKAMRIPDVALGGSYDRAGNYVQDYYGVTVSVPLPVFDRNQGNIRSSEMNLNAKKASYEEQILKVSAEVRAALGTAKDKEDLVRRYGTPFTEDYRKLAGLMTENYKKKYITILEFSDFFEAYSDSMLKMIRLQSERVETLEALNYAIGKTVAEIGR</sequence>
<protein>
    <submittedName>
        <fullName evidence="2">TolC family protein</fullName>
    </submittedName>
</protein>
<dbReference type="SUPFAM" id="SSF56954">
    <property type="entry name" value="Outer membrane efflux proteins (OEP)"/>
    <property type="match status" value="1"/>
</dbReference>
<gene>
    <name evidence="2" type="ORF">EHO61_14855</name>
</gene>
<name>A0A4R9GM35_9LEPT</name>
<dbReference type="AlphaFoldDB" id="A0A4R9GM35"/>
<comment type="similarity">
    <text evidence="1">Belongs to the outer membrane factor (OMF) (TC 1.B.17) family.</text>
</comment>
<organism evidence="2 3">
    <name type="scientific">Leptospira fluminis</name>
    <dbReference type="NCBI Taxonomy" id="2484979"/>
    <lineage>
        <taxon>Bacteria</taxon>
        <taxon>Pseudomonadati</taxon>
        <taxon>Spirochaetota</taxon>
        <taxon>Spirochaetia</taxon>
        <taxon>Leptospirales</taxon>
        <taxon>Leptospiraceae</taxon>
        <taxon>Leptospira</taxon>
    </lineage>
</organism>
<evidence type="ECO:0000313" key="2">
    <source>
        <dbReference type="EMBL" id="TGK15715.1"/>
    </source>
</evidence>
<evidence type="ECO:0000256" key="1">
    <source>
        <dbReference type="ARBA" id="ARBA00007613"/>
    </source>
</evidence>
<proteinExistence type="inferred from homology"/>
<dbReference type="PANTHER" id="PTHR30203:SF23">
    <property type="entry name" value="OUTER MEMBRANE EFFLUX PROTEIN"/>
    <property type="match status" value="1"/>
</dbReference>
<dbReference type="EMBL" id="RQEV01000015">
    <property type="protein sequence ID" value="TGK15715.1"/>
    <property type="molecule type" value="Genomic_DNA"/>
</dbReference>
<dbReference type="Proteomes" id="UP000297855">
    <property type="component" value="Unassembled WGS sequence"/>
</dbReference>